<name>A0A813EU81_POLGL</name>
<dbReference type="Proteomes" id="UP000654075">
    <property type="component" value="Unassembled WGS sequence"/>
</dbReference>
<comment type="caution">
    <text evidence="1">The sequence shown here is derived from an EMBL/GenBank/DDBJ whole genome shotgun (WGS) entry which is preliminary data.</text>
</comment>
<evidence type="ECO:0008006" key="3">
    <source>
        <dbReference type="Google" id="ProtNLM"/>
    </source>
</evidence>
<keyword evidence="2" id="KW-1185">Reference proteome</keyword>
<evidence type="ECO:0000313" key="2">
    <source>
        <dbReference type="Proteomes" id="UP000654075"/>
    </source>
</evidence>
<dbReference type="AlphaFoldDB" id="A0A813EU81"/>
<protein>
    <recommendedName>
        <fullName evidence="3">F-box domain-containing protein</fullName>
    </recommendedName>
</protein>
<dbReference type="PANTHER" id="PTHR48218">
    <property type="entry name" value="F-BOX DOMAIN CONTAINING PROTEIN"/>
    <property type="match status" value="1"/>
</dbReference>
<dbReference type="SUPFAM" id="SSF81383">
    <property type="entry name" value="F-box domain"/>
    <property type="match status" value="1"/>
</dbReference>
<accession>A0A813EU81</accession>
<reference evidence="1" key="1">
    <citation type="submission" date="2021-02" db="EMBL/GenBank/DDBJ databases">
        <authorList>
            <person name="Dougan E. K."/>
            <person name="Rhodes N."/>
            <person name="Thang M."/>
            <person name="Chan C."/>
        </authorList>
    </citation>
    <scope>NUCLEOTIDE SEQUENCE</scope>
</reference>
<organism evidence="1 2">
    <name type="scientific">Polarella glacialis</name>
    <name type="common">Dinoflagellate</name>
    <dbReference type="NCBI Taxonomy" id="89957"/>
    <lineage>
        <taxon>Eukaryota</taxon>
        <taxon>Sar</taxon>
        <taxon>Alveolata</taxon>
        <taxon>Dinophyceae</taxon>
        <taxon>Suessiales</taxon>
        <taxon>Suessiaceae</taxon>
        <taxon>Polarella</taxon>
    </lineage>
</organism>
<dbReference type="EMBL" id="CAJNNV010014443">
    <property type="protein sequence ID" value="CAE8602574.1"/>
    <property type="molecule type" value="Genomic_DNA"/>
</dbReference>
<evidence type="ECO:0000313" key="1">
    <source>
        <dbReference type="EMBL" id="CAE8602574.1"/>
    </source>
</evidence>
<proteinExistence type="predicted"/>
<gene>
    <name evidence="1" type="ORF">PGLA1383_LOCUS20815</name>
</gene>
<dbReference type="InterPro" id="IPR036047">
    <property type="entry name" value="F-box-like_dom_sf"/>
</dbReference>
<sequence length="330" mass="36324">MGSASRCLRRAVTGPVGTDDVTVTGERDGRPSSAMMDLVDELILLHMLQFSDVASALTHAAVCRTWRTIARSDRIWEAYSAALFRSCLGCPKSGPLLHSATRLTPEAVARLGVDELQALARGCGILEKEIKNADEGGLRALIEARHSELLVELGQASGIPLPPPRLFYNAQFGSYHCAVADRHRVHIFEHELFSLSFGFFFKAVRDIGTSTVRLGTYDSTFQWTCTFHPGGAFETSDPYFELRHPDGLHWAWVDGCGLDRRYLQVVPFPALEVSRTPQGGWRLENAYVVLLSDVAQAEDAELHYGPGAASRVVEEEWVDAPVSQAQAARI</sequence>
<dbReference type="PANTHER" id="PTHR48218:SF3">
    <property type="entry name" value="OS07G0170800 PROTEIN"/>
    <property type="match status" value="1"/>
</dbReference>
<dbReference type="Gene3D" id="1.20.1280.50">
    <property type="match status" value="1"/>
</dbReference>